<gene>
    <name evidence="3" type="ORF">AbraCBS73388_005321</name>
</gene>
<sequence length="131" mass="14507">MTDYWSWKVTDLKAELKRRHIPQTGLRVKQNFIDRLLEADGKQEGGAPNGEATNSHDAPENIEQAAPEQPAQESEPVVSQPEEPKTQVTAPESEEPKEANEAKRSPEQPAREPEAVVSHPEEPKPQATALV</sequence>
<feature type="region of interest" description="Disordered" evidence="1">
    <location>
        <begin position="37"/>
        <end position="131"/>
    </location>
</feature>
<name>A0A9W5Z412_9EURO</name>
<dbReference type="PANTHER" id="PTHR47031:SF3">
    <property type="entry name" value="SAP DOMAIN-CONTAINING PROTEIN"/>
    <property type="match status" value="1"/>
</dbReference>
<dbReference type="Proteomes" id="UP001143548">
    <property type="component" value="Unassembled WGS sequence"/>
</dbReference>
<evidence type="ECO:0000256" key="1">
    <source>
        <dbReference type="SAM" id="MobiDB-lite"/>
    </source>
</evidence>
<organism evidence="3 4">
    <name type="scientific">Aspergillus brasiliensis</name>
    <dbReference type="NCBI Taxonomy" id="319629"/>
    <lineage>
        <taxon>Eukaryota</taxon>
        <taxon>Fungi</taxon>
        <taxon>Dikarya</taxon>
        <taxon>Ascomycota</taxon>
        <taxon>Pezizomycotina</taxon>
        <taxon>Eurotiomycetes</taxon>
        <taxon>Eurotiomycetidae</taxon>
        <taxon>Eurotiales</taxon>
        <taxon>Aspergillaceae</taxon>
        <taxon>Aspergillus</taxon>
        <taxon>Aspergillus subgen. Circumdati</taxon>
    </lineage>
</organism>
<dbReference type="InterPro" id="IPR036361">
    <property type="entry name" value="SAP_dom_sf"/>
</dbReference>
<proteinExistence type="predicted"/>
<feature type="compositionally biased region" description="Basic and acidic residues" evidence="1">
    <location>
        <begin position="94"/>
        <end position="124"/>
    </location>
</feature>
<feature type="compositionally biased region" description="Low complexity" evidence="1">
    <location>
        <begin position="72"/>
        <end position="81"/>
    </location>
</feature>
<feature type="domain" description="SAP" evidence="2">
    <location>
        <begin position="6"/>
        <end position="40"/>
    </location>
</feature>
<dbReference type="InterPro" id="IPR003034">
    <property type="entry name" value="SAP_dom"/>
</dbReference>
<evidence type="ECO:0000313" key="3">
    <source>
        <dbReference type="EMBL" id="GKZ27691.1"/>
    </source>
</evidence>
<comment type="caution">
    <text evidence="3">The sequence shown here is derived from an EMBL/GenBank/DDBJ whole genome shotgun (WGS) entry which is preliminary data.</text>
</comment>
<dbReference type="SUPFAM" id="SSF68906">
    <property type="entry name" value="SAP domain"/>
    <property type="match status" value="1"/>
</dbReference>
<evidence type="ECO:0000313" key="4">
    <source>
        <dbReference type="Proteomes" id="UP001143548"/>
    </source>
</evidence>
<dbReference type="Gene3D" id="1.10.720.30">
    <property type="entry name" value="SAP domain"/>
    <property type="match status" value="1"/>
</dbReference>
<reference evidence="3" key="1">
    <citation type="submission" date="2022-07" db="EMBL/GenBank/DDBJ databases">
        <title>Taxonomy of Aspergillus series Nigri: significant species reduction supported by multi-species coalescent approaches.</title>
        <authorList>
            <person name="Bian C."/>
            <person name="Kusuya Y."/>
            <person name="Sklenar F."/>
            <person name="D'hooge E."/>
            <person name="Yaguchi T."/>
            <person name="Takahashi H."/>
            <person name="Hubka V."/>
        </authorList>
    </citation>
    <scope>NUCLEOTIDE SEQUENCE</scope>
    <source>
        <strain evidence="3">CBS 733.88</strain>
    </source>
</reference>
<accession>A0A9W5Z412</accession>
<dbReference type="AlphaFoldDB" id="A0A9W5Z412"/>
<dbReference type="PANTHER" id="PTHR47031">
    <property type="entry name" value="SAP DNA-BINDING DOMAIN-CONTAINING PROTEIN"/>
    <property type="match status" value="1"/>
</dbReference>
<dbReference type="EMBL" id="BROQ01000256">
    <property type="protein sequence ID" value="GKZ27691.1"/>
    <property type="molecule type" value="Genomic_DNA"/>
</dbReference>
<protein>
    <recommendedName>
        <fullName evidence="2">SAP domain-containing protein</fullName>
    </recommendedName>
</protein>
<dbReference type="Pfam" id="PF02037">
    <property type="entry name" value="SAP"/>
    <property type="match status" value="1"/>
</dbReference>
<evidence type="ECO:0000259" key="2">
    <source>
        <dbReference type="Pfam" id="PF02037"/>
    </source>
</evidence>